<name>A0ABR4AYS0_9LECA</name>
<evidence type="ECO:0000313" key="1">
    <source>
        <dbReference type="EMBL" id="KAL2050445.1"/>
    </source>
</evidence>
<proteinExistence type="predicted"/>
<gene>
    <name evidence="1" type="ORF">ABVK25_009279</name>
</gene>
<accession>A0ABR4AYS0</accession>
<dbReference type="Proteomes" id="UP001590951">
    <property type="component" value="Unassembled WGS sequence"/>
</dbReference>
<dbReference type="EMBL" id="JBHFEH010000047">
    <property type="protein sequence ID" value="KAL2050445.1"/>
    <property type="molecule type" value="Genomic_DNA"/>
</dbReference>
<organism evidence="1 2">
    <name type="scientific">Lepraria finkii</name>
    <dbReference type="NCBI Taxonomy" id="1340010"/>
    <lineage>
        <taxon>Eukaryota</taxon>
        <taxon>Fungi</taxon>
        <taxon>Dikarya</taxon>
        <taxon>Ascomycota</taxon>
        <taxon>Pezizomycotina</taxon>
        <taxon>Lecanoromycetes</taxon>
        <taxon>OSLEUM clade</taxon>
        <taxon>Lecanoromycetidae</taxon>
        <taxon>Lecanorales</taxon>
        <taxon>Lecanorineae</taxon>
        <taxon>Stereocaulaceae</taxon>
        <taxon>Lepraria</taxon>
    </lineage>
</organism>
<evidence type="ECO:0000313" key="2">
    <source>
        <dbReference type="Proteomes" id="UP001590951"/>
    </source>
</evidence>
<keyword evidence="2" id="KW-1185">Reference proteome</keyword>
<comment type="caution">
    <text evidence="1">The sequence shown here is derived from an EMBL/GenBank/DDBJ whole genome shotgun (WGS) entry which is preliminary data.</text>
</comment>
<reference evidence="1 2" key="1">
    <citation type="submission" date="2024-09" db="EMBL/GenBank/DDBJ databases">
        <title>Rethinking Asexuality: The Enigmatic Case of Functional Sexual Genes in Lepraria (Stereocaulaceae).</title>
        <authorList>
            <person name="Doellman M."/>
            <person name="Sun Y."/>
            <person name="Barcenas-Pena A."/>
            <person name="Lumbsch H.T."/>
            <person name="Grewe F."/>
        </authorList>
    </citation>
    <scope>NUCLEOTIDE SEQUENCE [LARGE SCALE GENOMIC DNA]</scope>
    <source>
        <strain evidence="1 2">Grewe 0041</strain>
    </source>
</reference>
<sequence length="105" mass="11756">MPYVHHNLVEAIVRLHQRIIMKPRPIKKRAKLFFSPNAIFDRALSPESERDPGEQLQGLNAAHLRPHILGTPSQGYNSLAQQVQGYQSQGLDLAFPQPTPTGVQP</sequence>
<protein>
    <submittedName>
        <fullName evidence="1">Uncharacterized protein</fullName>
    </submittedName>
</protein>